<protein>
    <submittedName>
        <fullName evidence="1">Uncharacterized protein</fullName>
    </submittedName>
</protein>
<accession>A0AAE1Q2B8</accession>
<proteinExistence type="predicted"/>
<evidence type="ECO:0000313" key="1">
    <source>
        <dbReference type="EMBL" id="KAK4318736.1"/>
    </source>
</evidence>
<reference evidence="1" key="1">
    <citation type="submission" date="2023-11" db="EMBL/GenBank/DDBJ databases">
        <title>Genome assemblies of two species of porcelain crab, Petrolisthes cinctipes and Petrolisthes manimaculis (Anomura: Porcellanidae).</title>
        <authorList>
            <person name="Angst P."/>
        </authorList>
    </citation>
    <scope>NUCLEOTIDE SEQUENCE</scope>
    <source>
        <strain evidence="1">PB745_02</strain>
        <tissue evidence="1">Gill</tissue>
    </source>
</reference>
<dbReference type="EMBL" id="JAWZYT010000802">
    <property type="protein sequence ID" value="KAK4318736.1"/>
    <property type="molecule type" value="Genomic_DNA"/>
</dbReference>
<gene>
    <name evidence="1" type="ORF">Pmani_010277</name>
</gene>
<evidence type="ECO:0000313" key="2">
    <source>
        <dbReference type="Proteomes" id="UP001292094"/>
    </source>
</evidence>
<sequence length="106" mass="12011">MKSVIKKAGTPPSWEEVKRLFKLIYPNEITEDHLRVKLGEAQRKVGEKSPAHQEIDIREPTRYASHVKNQATCLEIVTIGRTDQEIISKLNMDNEDNGKANIGGKE</sequence>
<dbReference type="Proteomes" id="UP001292094">
    <property type="component" value="Unassembled WGS sequence"/>
</dbReference>
<organism evidence="1 2">
    <name type="scientific">Petrolisthes manimaculis</name>
    <dbReference type="NCBI Taxonomy" id="1843537"/>
    <lineage>
        <taxon>Eukaryota</taxon>
        <taxon>Metazoa</taxon>
        <taxon>Ecdysozoa</taxon>
        <taxon>Arthropoda</taxon>
        <taxon>Crustacea</taxon>
        <taxon>Multicrustacea</taxon>
        <taxon>Malacostraca</taxon>
        <taxon>Eumalacostraca</taxon>
        <taxon>Eucarida</taxon>
        <taxon>Decapoda</taxon>
        <taxon>Pleocyemata</taxon>
        <taxon>Anomura</taxon>
        <taxon>Galatheoidea</taxon>
        <taxon>Porcellanidae</taxon>
        <taxon>Petrolisthes</taxon>
    </lineage>
</organism>
<keyword evidence="2" id="KW-1185">Reference proteome</keyword>
<dbReference type="AlphaFoldDB" id="A0AAE1Q2B8"/>
<name>A0AAE1Q2B8_9EUCA</name>
<comment type="caution">
    <text evidence="1">The sequence shown here is derived from an EMBL/GenBank/DDBJ whole genome shotgun (WGS) entry which is preliminary data.</text>
</comment>